<gene>
    <name evidence="2" type="ORF">BOX37_32100</name>
</gene>
<evidence type="ECO:0000259" key="1">
    <source>
        <dbReference type="Pfam" id="PF04149"/>
    </source>
</evidence>
<evidence type="ECO:0000313" key="3">
    <source>
        <dbReference type="Proteomes" id="UP000183810"/>
    </source>
</evidence>
<name>A0A1J0W0U2_9NOCA</name>
<evidence type="ECO:0000313" key="2">
    <source>
        <dbReference type="EMBL" id="APE37807.1"/>
    </source>
</evidence>
<dbReference type="Pfam" id="PF04149">
    <property type="entry name" value="DUF397"/>
    <property type="match status" value="1"/>
</dbReference>
<dbReference type="AlphaFoldDB" id="A0A1J0W0U2"/>
<reference evidence="2" key="1">
    <citation type="submission" date="2016-11" db="EMBL/GenBank/DDBJ databases">
        <authorList>
            <person name="Jaros S."/>
            <person name="Januszkiewicz K."/>
            <person name="Wedrychowicz H."/>
        </authorList>
    </citation>
    <scope>NUCLEOTIDE SEQUENCE [LARGE SCALE GENOMIC DNA]</scope>
    <source>
        <strain evidence="2">Y48</strain>
    </source>
</reference>
<dbReference type="EMBL" id="CP018082">
    <property type="protein sequence ID" value="APE37807.1"/>
    <property type="molecule type" value="Genomic_DNA"/>
</dbReference>
<dbReference type="Proteomes" id="UP000183810">
    <property type="component" value="Chromosome"/>
</dbReference>
<accession>A0A1J0W0U2</accession>
<proteinExistence type="predicted"/>
<protein>
    <submittedName>
        <fullName evidence="2">DUF397 domain-containing protein</fullName>
    </submittedName>
</protein>
<feature type="domain" description="DUF397" evidence="1">
    <location>
        <begin position="22"/>
        <end position="68"/>
    </location>
</feature>
<dbReference type="InterPro" id="IPR007278">
    <property type="entry name" value="DUF397"/>
</dbReference>
<keyword evidence="3" id="KW-1185">Reference proteome</keyword>
<dbReference type="KEGG" id="nsl:BOX37_32100"/>
<organism evidence="2 3">
    <name type="scientific">Nocardia mangyaensis</name>
    <dbReference type="NCBI Taxonomy" id="2213200"/>
    <lineage>
        <taxon>Bacteria</taxon>
        <taxon>Bacillati</taxon>
        <taxon>Actinomycetota</taxon>
        <taxon>Actinomycetes</taxon>
        <taxon>Mycobacteriales</taxon>
        <taxon>Nocardiaceae</taxon>
        <taxon>Nocardia</taxon>
    </lineage>
</organism>
<sequence length="76" mass="8014">MRAGRPVNSKRDIDTSGATWLRAGTAGEGSVEVAMLAEGNVALRDGKNPDGPVLIFTPSEWSAFTAGVHDGEFDRP</sequence>